<dbReference type="AlphaFoldDB" id="A0A0Q9X0H7"/>
<dbReference type="Proteomes" id="UP000007798">
    <property type="component" value="Unassembled WGS sequence"/>
</dbReference>
<sequence length="83" mass="9203">MEIIYILSNYATGDIRDVEQEQKSALLEANASQLEVASVADNLPSPKSFQSEEILLDVATGEEMPFDLEMTMAIMLVSSNLHR</sequence>
<evidence type="ECO:0000313" key="1">
    <source>
        <dbReference type="EMBL" id="KRF98219.1"/>
    </source>
</evidence>
<dbReference type="InParanoid" id="A0A0Q9X0H7"/>
<keyword evidence="2" id="KW-1185">Reference proteome</keyword>
<organism evidence="1 2">
    <name type="scientific">Drosophila willistoni</name>
    <name type="common">Fruit fly</name>
    <dbReference type="NCBI Taxonomy" id="7260"/>
    <lineage>
        <taxon>Eukaryota</taxon>
        <taxon>Metazoa</taxon>
        <taxon>Ecdysozoa</taxon>
        <taxon>Arthropoda</taxon>
        <taxon>Hexapoda</taxon>
        <taxon>Insecta</taxon>
        <taxon>Pterygota</taxon>
        <taxon>Neoptera</taxon>
        <taxon>Endopterygota</taxon>
        <taxon>Diptera</taxon>
        <taxon>Brachycera</taxon>
        <taxon>Muscomorpha</taxon>
        <taxon>Ephydroidea</taxon>
        <taxon>Drosophilidae</taxon>
        <taxon>Drosophila</taxon>
        <taxon>Sophophora</taxon>
    </lineage>
</organism>
<gene>
    <name evidence="1" type="primary">Dwil\GK26944</name>
    <name evidence="1" type="ORF">Dwil_GK26944</name>
</gene>
<reference evidence="1 2" key="1">
    <citation type="journal article" date="2007" name="Nature">
        <title>Evolution of genes and genomes on the Drosophila phylogeny.</title>
        <authorList>
            <consortium name="Drosophila 12 Genomes Consortium"/>
            <person name="Clark A.G."/>
            <person name="Eisen M.B."/>
            <person name="Smith D.R."/>
            <person name="Bergman C.M."/>
            <person name="Oliver B."/>
            <person name="Markow T.A."/>
            <person name="Kaufman T.C."/>
            <person name="Kellis M."/>
            <person name="Gelbart W."/>
            <person name="Iyer V.N."/>
            <person name="Pollard D.A."/>
            <person name="Sackton T.B."/>
            <person name="Larracuente A.M."/>
            <person name="Singh N.D."/>
            <person name="Abad J.P."/>
            <person name="Abt D.N."/>
            <person name="Adryan B."/>
            <person name="Aguade M."/>
            <person name="Akashi H."/>
            <person name="Anderson W.W."/>
            <person name="Aquadro C.F."/>
            <person name="Ardell D.H."/>
            <person name="Arguello R."/>
            <person name="Artieri C.G."/>
            <person name="Barbash D.A."/>
            <person name="Barker D."/>
            <person name="Barsanti P."/>
            <person name="Batterham P."/>
            <person name="Batzoglou S."/>
            <person name="Begun D."/>
            <person name="Bhutkar A."/>
            <person name="Blanco E."/>
            <person name="Bosak S.A."/>
            <person name="Bradley R.K."/>
            <person name="Brand A.D."/>
            <person name="Brent M.R."/>
            <person name="Brooks A.N."/>
            <person name="Brown R.H."/>
            <person name="Butlin R.K."/>
            <person name="Caggese C."/>
            <person name="Calvi B.R."/>
            <person name="Bernardo de Carvalho A."/>
            <person name="Caspi A."/>
            <person name="Castrezana S."/>
            <person name="Celniker S.E."/>
            <person name="Chang J.L."/>
            <person name="Chapple C."/>
            <person name="Chatterji S."/>
            <person name="Chinwalla A."/>
            <person name="Civetta A."/>
            <person name="Clifton S.W."/>
            <person name="Comeron J.M."/>
            <person name="Costello J.C."/>
            <person name="Coyne J.A."/>
            <person name="Daub J."/>
            <person name="David R.G."/>
            <person name="Delcher A.L."/>
            <person name="Delehaunty K."/>
            <person name="Do C.B."/>
            <person name="Ebling H."/>
            <person name="Edwards K."/>
            <person name="Eickbush T."/>
            <person name="Evans J.D."/>
            <person name="Filipski A."/>
            <person name="Findeiss S."/>
            <person name="Freyhult E."/>
            <person name="Fulton L."/>
            <person name="Fulton R."/>
            <person name="Garcia A.C."/>
            <person name="Gardiner A."/>
            <person name="Garfield D.A."/>
            <person name="Garvin B.E."/>
            <person name="Gibson G."/>
            <person name="Gilbert D."/>
            <person name="Gnerre S."/>
            <person name="Godfrey J."/>
            <person name="Good R."/>
            <person name="Gotea V."/>
            <person name="Gravely B."/>
            <person name="Greenberg A.J."/>
            <person name="Griffiths-Jones S."/>
            <person name="Gross S."/>
            <person name="Guigo R."/>
            <person name="Gustafson E.A."/>
            <person name="Haerty W."/>
            <person name="Hahn M.W."/>
            <person name="Halligan D.L."/>
            <person name="Halpern A.L."/>
            <person name="Halter G.M."/>
            <person name="Han M.V."/>
            <person name="Heger A."/>
            <person name="Hillier L."/>
            <person name="Hinrichs A.S."/>
            <person name="Holmes I."/>
            <person name="Hoskins R.A."/>
            <person name="Hubisz M.J."/>
            <person name="Hultmark D."/>
            <person name="Huntley M.A."/>
            <person name="Jaffe D.B."/>
            <person name="Jagadeeshan S."/>
            <person name="Jeck W.R."/>
            <person name="Johnson J."/>
            <person name="Jones C.D."/>
            <person name="Jordan W.C."/>
            <person name="Karpen G.H."/>
            <person name="Kataoka E."/>
            <person name="Keightley P.D."/>
            <person name="Kheradpour P."/>
            <person name="Kirkness E.F."/>
            <person name="Koerich L.B."/>
            <person name="Kristiansen K."/>
            <person name="Kudrna D."/>
            <person name="Kulathinal R.J."/>
            <person name="Kumar S."/>
            <person name="Kwok R."/>
            <person name="Lander E."/>
            <person name="Langley C.H."/>
            <person name="Lapoint R."/>
            <person name="Lazzaro B.P."/>
            <person name="Lee S.J."/>
            <person name="Levesque L."/>
            <person name="Li R."/>
            <person name="Lin C.F."/>
            <person name="Lin M.F."/>
            <person name="Lindblad-Toh K."/>
            <person name="Llopart A."/>
            <person name="Long M."/>
            <person name="Low L."/>
            <person name="Lozovsky E."/>
            <person name="Lu J."/>
            <person name="Luo M."/>
            <person name="Machado C.A."/>
            <person name="Makalowski W."/>
            <person name="Marzo M."/>
            <person name="Matsuda M."/>
            <person name="Matzkin L."/>
            <person name="McAllister B."/>
            <person name="McBride C.S."/>
            <person name="McKernan B."/>
            <person name="McKernan K."/>
            <person name="Mendez-Lago M."/>
            <person name="Minx P."/>
            <person name="Mollenhauer M.U."/>
            <person name="Montooth K."/>
            <person name="Mount S.M."/>
            <person name="Mu X."/>
            <person name="Myers E."/>
            <person name="Negre B."/>
            <person name="Newfeld S."/>
            <person name="Nielsen R."/>
            <person name="Noor M.A."/>
            <person name="O'Grady P."/>
            <person name="Pachter L."/>
            <person name="Papaceit M."/>
            <person name="Parisi M.J."/>
            <person name="Parisi M."/>
            <person name="Parts L."/>
            <person name="Pedersen J.S."/>
            <person name="Pesole G."/>
            <person name="Phillippy A.M."/>
            <person name="Ponting C.P."/>
            <person name="Pop M."/>
            <person name="Porcelli D."/>
            <person name="Powell J.R."/>
            <person name="Prohaska S."/>
            <person name="Pruitt K."/>
            <person name="Puig M."/>
            <person name="Quesneville H."/>
            <person name="Ram K.R."/>
            <person name="Rand D."/>
            <person name="Rasmussen M.D."/>
            <person name="Reed L.K."/>
            <person name="Reenan R."/>
            <person name="Reily A."/>
            <person name="Remington K.A."/>
            <person name="Rieger T.T."/>
            <person name="Ritchie M.G."/>
            <person name="Robin C."/>
            <person name="Rogers Y.H."/>
            <person name="Rohde C."/>
            <person name="Rozas J."/>
            <person name="Rubenfield M.J."/>
            <person name="Ruiz A."/>
            <person name="Russo S."/>
            <person name="Salzberg S.L."/>
            <person name="Sanchez-Gracia A."/>
            <person name="Saranga D.J."/>
            <person name="Sato H."/>
            <person name="Schaeffer S.W."/>
            <person name="Schatz M.C."/>
            <person name="Schlenke T."/>
            <person name="Schwartz R."/>
            <person name="Segarra C."/>
            <person name="Singh R.S."/>
            <person name="Sirot L."/>
            <person name="Sirota M."/>
            <person name="Sisneros N.B."/>
            <person name="Smith C.D."/>
            <person name="Smith T.F."/>
            <person name="Spieth J."/>
            <person name="Stage D.E."/>
            <person name="Stark A."/>
            <person name="Stephan W."/>
            <person name="Strausberg R.L."/>
            <person name="Strempel S."/>
            <person name="Sturgill D."/>
            <person name="Sutton G."/>
            <person name="Sutton G.G."/>
            <person name="Tao W."/>
            <person name="Teichmann S."/>
            <person name="Tobari Y.N."/>
            <person name="Tomimura Y."/>
            <person name="Tsolas J.M."/>
            <person name="Valente V.L."/>
            <person name="Venter E."/>
            <person name="Venter J.C."/>
            <person name="Vicario S."/>
            <person name="Vieira F.G."/>
            <person name="Vilella A.J."/>
            <person name="Villasante A."/>
            <person name="Walenz B."/>
            <person name="Wang J."/>
            <person name="Wasserman M."/>
            <person name="Watts T."/>
            <person name="Wilson D."/>
            <person name="Wilson R.K."/>
            <person name="Wing R.A."/>
            <person name="Wolfner M.F."/>
            <person name="Wong A."/>
            <person name="Wong G.K."/>
            <person name="Wu C.I."/>
            <person name="Wu G."/>
            <person name="Yamamoto D."/>
            <person name="Yang H.P."/>
            <person name="Yang S.P."/>
            <person name="Yorke J.A."/>
            <person name="Yoshida K."/>
            <person name="Zdobnov E."/>
            <person name="Zhang P."/>
            <person name="Zhang Y."/>
            <person name="Zimin A.V."/>
            <person name="Baldwin J."/>
            <person name="Abdouelleil A."/>
            <person name="Abdulkadir J."/>
            <person name="Abebe A."/>
            <person name="Abera B."/>
            <person name="Abreu J."/>
            <person name="Acer S.C."/>
            <person name="Aftuck L."/>
            <person name="Alexander A."/>
            <person name="An P."/>
            <person name="Anderson E."/>
            <person name="Anderson S."/>
            <person name="Arachi H."/>
            <person name="Azer M."/>
            <person name="Bachantsang P."/>
            <person name="Barry A."/>
            <person name="Bayul T."/>
            <person name="Berlin A."/>
            <person name="Bessette D."/>
            <person name="Bloom T."/>
            <person name="Blye J."/>
            <person name="Boguslavskiy L."/>
            <person name="Bonnet C."/>
            <person name="Boukhgalter B."/>
            <person name="Bourzgui I."/>
            <person name="Brown A."/>
            <person name="Cahill P."/>
            <person name="Channer S."/>
            <person name="Cheshatsang Y."/>
            <person name="Chuda L."/>
            <person name="Citroen M."/>
            <person name="Collymore A."/>
            <person name="Cooke P."/>
            <person name="Costello M."/>
            <person name="D'Aco K."/>
            <person name="Daza R."/>
            <person name="De Haan G."/>
            <person name="DeGray S."/>
            <person name="DeMaso C."/>
            <person name="Dhargay N."/>
            <person name="Dooley K."/>
            <person name="Dooley E."/>
            <person name="Doricent M."/>
            <person name="Dorje P."/>
            <person name="Dorjee K."/>
            <person name="Dupes A."/>
            <person name="Elong R."/>
            <person name="Falk J."/>
            <person name="Farina A."/>
            <person name="Faro S."/>
            <person name="Ferguson D."/>
            <person name="Fisher S."/>
            <person name="Foley C.D."/>
            <person name="Franke A."/>
            <person name="Friedrich D."/>
            <person name="Gadbois L."/>
            <person name="Gearin G."/>
            <person name="Gearin C.R."/>
            <person name="Giannoukos G."/>
            <person name="Goode T."/>
            <person name="Graham J."/>
            <person name="Grandbois E."/>
            <person name="Grewal S."/>
            <person name="Gyaltsen K."/>
            <person name="Hafez N."/>
            <person name="Hagos B."/>
            <person name="Hall J."/>
            <person name="Henson C."/>
            <person name="Hollinger A."/>
            <person name="Honan T."/>
            <person name="Huard M.D."/>
            <person name="Hughes L."/>
            <person name="Hurhula B."/>
            <person name="Husby M.E."/>
            <person name="Kamat A."/>
            <person name="Kanga B."/>
            <person name="Kashin S."/>
            <person name="Khazanovich D."/>
            <person name="Kisner P."/>
            <person name="Lance K."/>
            <person name="Lara M."/>
            <person name="Lee W."/>
            <person name="Lennon N."/>
            <person name="Letendre F."/>
            <person name="LeVine R."/>
            <person name="Lipovsky A."/>
            <person name="Liu X."/>
            <person name="Liu J."/>
            <person name="Liu S."/>
            <person name="Lokyitsang T."/>
            <person name="Lokyitsang Y."/>
            <person name="Lubonja R."/>
            <person name="Lui A."/>
            <person name="MacDonald P."/>
            <person name="Magnisalis V."/>
            <person name="Maru K."/>
            <person name="Matthews C."/>
            <person name="McCusker W."/>
            <person name="McDonough S."/>
            <person name="Mehta T."/>
            <person name="Meldrim J."/>
            <person name="Meneus L."/>
            <person name="Mihai O."/>
            <person name="Mihalev A."/>
            <person name="Mihova T."/>
            <person name="Mittelman R."/>
            <person name="Mlenga V."/>
            <person name="Montmayeur A."/>
            <person name="Mulrain L."/>
            <person name="Navidi A."/>
            <person name="Naylor J."/>
            <person name="Negash T."/>
            <person name="Nguyen T."/>
            <person name="Nguyen N."/>
            <person name="Nicol R."/>
            <person name="Norbu C."/>
            <person name="Norbu N."/>
            <person name="Novod N."/>
            <person name="O'Neill B."/>
            <person name="Osman S."/>
            <person name="Markiewicz E."/>
            <person name="Oyono O.L."/>
            <person name="Patti C."/>
            <person name="Phunkhang P."/>
            <person name="Pierre F."/>
            <person name="Priest M."/>
            <person name="Raghuraman S."/>
            <person name="Rege F."/>
            <person name="Reyes R."/>
            <person name="Rise C."/>
            <person name="Rogov P."/>
            <person name="Ross K."/>
            <person name="Ryan E."/>
            <person name="Settipalli S."/>
            <person name="Shea T."/>
            <person name="Sherpa N."/>
            <person name="Shi L."/>
            <person name="Shih D."/>
            <person name="Sparrow T."/>
            <person name="Spaulding J."/>
            <person name="Stalker J."/>
            <person name="Stange-Thomann N."/>
            <person name="Stavropoulos S."/>
            <person name="Stone C."/>
            <person name="Strader C."/>
            <person name="Tesfaye S."/>
            <person name="Thomson T."/>
            <person name="Thoulutsang Y."/>
            <person name="Thoulutsang D."/>
            <person name="Topham K."/>
            <person name="Topping I."/>
            <person name="Tsamla T."/>
            <person name="Vassiliev H."/>
            <person name="Vo A."/>
            <person name="Wangchuk T."/>
            <person name="Wangdi T."/>
            <person name="Weiand M."/>
            <person name="Wilkinson J."/>
            <person name="Wilson A."/>
            <person name="Yadav S."/>
            <person name="Young G."/>
            <person name="Yu Q."/>
            <person name="Zembek L."/>
            <person name="Zhong D."/>
            <person name="Zimmer A."/>
            <person name="Zwirko Z."/>
            <person name="Jaffe D.B."/>
            <person name="Alvarez P."/>
            <person name="Brockman W."/>
            <person name="Butler J."/>
            <person name="Chin C."/>
            <person name="Gnerre S."/>
            <person name="Grabherr M."/>
            <person name="Kleber M."/>
            <person name="Mauceli E."/>
            <person name="MacCallum I."/>
        </authorList>
    </citation>
    <scope>NUCLEOTIDE SEQUENCE [LARGE SCALE GENOMIC DNA]</scope>
    <source>
        <strain evidence="2">Tucson 14030-0811.24</strain>
    </source>
</reference>
<proteinExistence type="predicted"/>
<evidence type="ECO:0000313" key="2">
    <source>
        <dbReference type="Proteomes" id="UP000007798"/>
    </source>
</evidence>
<name>A0A0Q9X0H7_DROWI</name>
<accession>A0A0Q9X0H7</accession>
<dbReference type="EMBL" id="CH963851">
    <property type="protein sequence ID" value="KRF98219.1"/>
    <property type="molecule type" value="Genomic_DNA"/>
</dbReference>
<protein>
    <submittedName>
        <fullName evidence="1">Uncharacterized protein</fullName>
    </submittedName>
</protein>